<dbReference type="KEGG" id="atr:18435127"/>
<accession>W1PH03</accession>
<dbReference type="CDD" id="cd09917">
    <property type="entry name" value="F-box_SF"/>
    <property type="match status" value="1"/>
</dbReference>
<dbReference type="Proteomes" id="UP000017836">
    <property type="component" value="Unassembled WGS sequence"/>
</dbReference>
<dbReference type="InterPro" id="IPR011990">
    <property type="entry name" value="TPR-like_helical_dom_sf"/>
</dbReference>
<gene>
    <name evidence="3" type="ORF">AMTR_s00005p00259500</name>
</gene>
<organism evidence="3 4">
    <name type="scientific">Amborella trichopoda</name>
    <dbReference type="NCBI Taxonomy" id="13333"/>
    <lineage>
        <taxon>Eukaryota</taxon>
        <taxon>Viridiplantae</taxon>
        <taxon>Streptophyta</taxon>
        <taxon>Embryophyta</taxon>
        <taxon>Tracheophyta</taxon>
        <taxon>Spermatophyta</taxon>
        <taxon>Magnoliopsida</taxon>
        <taxon>Amborellales</taxon>
        <taxon>Amborellaceae</taxon>
        <taxon>Amborella</taxon>
    </lineage>
</organism>
<dbReference type="SUPFAM" id="SSF81383">
    <property type="entry name" value="F-box domain"/>
    <property type="match status" value="1"/>
</dbReference>
<dbReference type="PANTHER" id="PTHR45088:SF1">
    <property type="entry name" value="OS04G0476000 PROTEIN"/>
    <property type="match status" value="1"/>
</dbReference>
<dbReference type="InterPro" id="IPR001810">
    <property type="entry name" value="F-box_dom"/>
</dbReference>
<dbReference type="STRING" id="13333.W1PH03"/>
<dbReference type="PANTHER" id="PTHR45088">
    <property type="entry name" value="OSJNBA0022H21.17 PROTEIN"/>
    <property type="match status" value="1"/>
</dbReference>
<dbReference type="InterPro" id="IPR036047">
    <property type="entry name" value="F-box-like_dom_sf"/>
</dbReference>
<dbReference type="SMART" id="SM00671">
    <property type="entry name" value="SEL1"/>
    <property type="match status" value="5"/>
</dbReference>
<dbReference type="OrthoDB" id="272077at2759"/>
<feature type="domain" description="F-box" evidence="2">
    <location>
        <begin position="57"/>
        <end position="88"/>
    </location>
</feature>
<dbReference type="SUPFAM" id="SSF81901">
    <property type="entry name" value="HCP-like"/>
    <property type="match status" value="1"/>
</dbReference>
<dbReference type="InterPro" id="IPR053301">
    <property type="entry name" value="F-box_motif"/>
</dbReference>
<evidence type="ECO:0000259" key="2">
    <source>
        <dbReference type="Pfam" id="PF00646"/>
    </source>
</evidence>
<dbReference type="Pfam" id="PF00646">
    <property type="entry name" value="F-box"/>
    <property type="match status" value="1"/>
</dbReference>
<dbReference type="HOGENOM" id="CLU_073713_0_0_1"/>
<name>W1PH03_AMBTC</name>
<dbReference type="Gramene" id="ERN06916">
    <property type="protein sequence ID" value="ERN06916"/>
    <property type="gene ID" value="AMTR_s00005p00259500"/>
</dbReference>
<proteinExistence type="predicted"/>
<evidence type="ECO:0000313" key="3">
    <source>
        <dbReference type="EMBL" id="ERN06916.1"/>
    </source>
</evidence>
<protein>
    <recommendedName>
        <fullName evidence="2">F-box domain-containing protein</fullName>
    </recommendedName>
</protein>
<evidence type="ECO:0000256" key="1">
    <source>
        <dbReference type="SAM" id="MobiDB-lite"/>
    </source>
</evidence>
<dbReference type="eggNOG" id="KOG1550">
    <property type="taxonomic scope" value="Eukaryota"/>
</dbReference>
<dbReference type="InterPro" id="IPR006597">
    <property type="entry name" value="Sel1-like"/>
</dbReference>
<dbReference type="EMBL" id="KI393866">
    <property type="protein sequence ID" value="ERN06916.1"/>
    <property type="molecule type" value="Genomic_DNA"/>
</dbReference>
<reference evidence="4" key="1">
    <citation type="journal article" date="2013" name="Science">
        <title>The Amborella genome and the evolution of flowering plants.</title>
        <authorList>
            <consortium name="Amborella Genome Project"/>
        </authorList>
    </citation>
    <scope>NUCLEOTIDE SEQUENCE [LARGE SCALE GENOMIC DNA]</scope>
</reference>
<dbReference type="AlphaFoldDB" id="W1PH03"/>
<feature type="region of interest" description="Disordered" evidence="1">
    <location>
        <begin position="26"/>
        <end position="47"/>
    </location>
</feature>
<keyword evidence="4" id="KW-1185">Reference proteome</keyword>
<dbReference type="Gene3D" id="1.25.40.10">
    <property type="entry name" value="Tetratricopeptide repeat domain"/>
    <property type="match status" value="1"/>
</dbReference>
<dbReference type="Gene3D" id="1.20.1280.50">
    <property type="match status" value="1"/>
</dbReference>
<evidence type="ECO:0000313" key="4">
    <source>
        <dbReference type="Proteomes" id="UP000017836"/>
    </source>
</evidence>
<dbReference type="Pfam" id="PF08238">
    <property type="entry name" value="Sel1"/>
    <property type="match status" value="6"/>
</dbReference>
<sequence length="339" mass="37323">MEQRTWPPASDGCQFPRLFSSIPTHKVASPRSSIRPKKSSKGSATSCNNKLPLNPNFSALPFDVLRRLASSFTVTDLWAASRVCRSWREGLQPLREAMVLVRWGKRFKHGMGGVRRNLNKALDSFLKAAAHGSAAAMVDAGLIFWEMGKKDDGIALYRKAAALGDPAGQCNLGLSYLQVDPPNPEEAVRWFYKAAFAGHVGAKYSLALCLQQGRGVACNRVEAARWYLRAAEGGNARAMYNTALCYLSGEGISRNYQLARKWMKRAADFGHRKAQYEHGLSLFSEGEKTMALVYLELASRAGETAAAHIKDVLVQQLSPSMRACAMSSADNWHALRAPR</sequence>
<dbReference type="OMA" id="VMLLADN"/>